<dbReference type="InterPro" id="IPR007861">
    <property type="entry name" value="DNA_mismatch_repair_MutS_clamp"/>
</dbReference>
<protein>
    <recommendedName>
        <fullName evidence="2 9">DNA mismatch repair protein MutS</fullName>
    </recommendedName>
</protein>
<dbReference type="InterPro" id="IPR045076">
    <property type="entry name" value="MutS"/>
</dbReference>
<keyword evidence="5" id="KW-0067">ATP-binding</keyword>
<gene>
    <name evidence="12" type="primary">mutS</name>
    <name evidence="12" type="ORF">LMG32879_002033</name>
</gene>
<dbReference type="InterPro" id="IPR016151">
    <property type="entry name" value="DNA_mismatch_repair_MutS_N"/>
</dbReference>
<name>A0AA35VBE7_9PROT</name>
<comment type="caution">
    <text evidence="12">The sequence shown here is derived from an EMBL/GenBank/DDBJ whole genome shotgun (WGS) entry which is preliminary data.</text>
</comment>
<dbReference type="PROSITE" id="PS00486">
    <property type="entry name" value="DNA_MISMATCH_REPAIR_2"/>
    <property type="match status" value="1"/>
</dbReference>
<dbReference type="InterPro" id="IPR007696">
    <property type="entry name" value="DNA_mismatch_repair_MutS_core"/>
</dbReference>
<dbReference type="GO" id="GO:0140664">
    <property type="term" value="F:ATP-dependent DNA damage sensor activity"/>
    <property type="evidence" value="ECO:0007669"/>
    <property type="project" value="InterPro"/>
</dbReference>
<dbReference type="SMART" id="SM00534">
    <property type="entry name" value="MUTSac"/>
    <property type="match status" value="1"/>
</dbReference>
<dbReference type="GO" id="GO:0005829">
    <property type="term" value="C:cytosol"/>
    <property type="evidence" value="ECO:0007669"/>
    <property type="project" value="TreeGrafter"/>
</dbReference>
<evidence type="ECO:0000256" key="7">
    <source>
        <dbReference type="ARBA" id="ARBA00023204"/>
    </source>
</evidence>
<dbReference type="Pfam" id="PF05190">
    <property type="entry name" value="MutS_IV"/>
    <property type="match status" value="1"/>
</dbReference>
<evidence type="ECO:0000256" key="5">
    <source>
        <dbReference type="ARBA" id="ARBA00022840"/>
    </source>
</evidence>
<dbReference type="GO" id="GO:0005524">
    <property type="term" value="F:ATP binding"/>
    <property type="evidence" value="ECO:0007669"/>
    <property type="project" value="UniProtKB-UniRule"/>
</dbReference>
<dbReference type="Proteomes" id="UP001176960">
    <property type="component" value="Unassembled WGS sequence"/>
</dbReference>
<evidence type="ECO:0000256" key="1">
    <source>
        <dbReference type="ARBA" id="ARBA00006271"/>
    </source>
</evidence>
<feature type="domain" description="DNA mismatch repair proteins mutS family" evidence="11">
    <location>
        <begin position="709"/>
        <end position="725"/>
    </location>
</feature>
<keyword evidence="6 10" id="KW-0238">DNA-binding</keyword>
<dbReference type="InterPro" id="IPR007695">
    <property type="entry name" value="DNA_mismatch_repair_MutS-lik_N"/>
</dbReference>
<organism evidence="12 13">
    <name type="scientific">Brytella acorum</name>
    <dbReference type="NCBI Taxonomy" id="2959299"/>
    <lineage>
        <taxon>Bacteria</taxon>
        <taxon>Pseudomonadati</taxon>
        <taxon>Pseudomonadota</taxon>
        <taxon>Alphaproteobacteria</taxon>
        <taxon>Acetobacterales</taxon>
        <taxon>Acetobacteraceae</taxon>
        <taxon>Brytella</taxon>
    </lineage>
</organism>
<evidence type="ECO:0000256" key="4">
    <source>
        <dbReference type="ARBA" id="ARBA00022763"/>
    </source>
</evidence>
<dbReference type="SUPFAM" id="SSF55271">
    <property type="entry name" value="DNA repair protein MutS, domain I"/>
    <property type="match status" value="1"/>
</dbReference>
<evidence type="ECO:0000313" key="12">
    <source>
        <dbReference type="EMBL" id="CAI9121187.1"/>
    </source>
</evidence>
<dbReference type="PIRSF" id="PIRSF037677">
    <property type="entry name" value="DNA_mis_repair_Msh6"/>
    <property type="match status" value="1"/>
</dbReference>
<sequence>MSVIVPPPPSPDGATPAMVQWFALKKQEPDALLFFRMGDFYELFFGDAETAALALDIALTTRGKHGGEPISMCGVPVAAAQAYLARLIRRGFRVAVAEQTQSAPKPGEKPLKGPLNRAIVRLVTPGTLTEEELLEAGRQNLLLALARPSHGRRGGSDQIGAAWIDISTGVFETQAISHDALGELLGRLDPAEILADAALVPPDFAPRLAPSVVVPTADKAAADIARAFDVAQAGVLGDFKEEETIAAAMALGYVRRSQAGAMPRLSRPISQGETGVLGLDPSTRASLDLLSGRDGTTTHSLFEAVCRTSSAAGSRLLAAWIAGPTTDIALIAQRQAAWRWLADRPELRASVAQLLRRVPDIARALGRMSAGRGQPRDLAAIRDALESANAFVVLLQPLCSSETPGFIRDINAGLYGRADALLDRLTAALADELPARLDDGGVIAAGFDADLDRYRALRDDSRKLIAALQARYAETFGIPNLKIRHHAQLGYVMEVAAGMATRLKAHAELSFRQGTASLARFSTPELAELDRAILDAGERASVLERQIFNGLVAQAVAHEALPEIAEMFALADVVQSAAHLAQGGDWCCPEVTDDQSFELRQCRHPVVEAALDRQTRFIPNDCRLPPEHRVMLLTGPNMAGKSTFLRQTALAVILAQAGLPVPAEKARIGVVDRLFSRVGAADDLARGRSTFMVEMTETAAILRQAGPRSLVVVDEIGRGTATLDGLAIAWATLEALHSQLGSRTIFATHFHELGTLTDSMPRLTPYTMAVREWQGKVIFQHEVRSGSARKSWGVHVAQLAGVPEPVVRRAGRLLAALEREHTLQRPTLPLFDQTGKSEPHVAVDPLRAELEGIDPDALSPREALQMLYSLKKLMLEPDDPPA</sequence>
<dbReference type="Gene3D" id="3.40.1170.10">
    <property type="entry name" value="DNA repair protein MutS, domain I"/>
    <property type="match status" value="1"/>
</dbReference>
<comment type="function">
    <text evidence="8">This protein is involved in the repair of mismatches in DNA. It is possible that it carries out the mismatch recognition step. This protein has a weak ATPase activity.</text>
</comment>
<dbReference type="NCBIfam" id="TIGR01070">
    <property type="entry name" value="mutS1"/>
    <property type="match status" value="1"/>
</dbReference>
<dbReference type="SUPFAM" id="SSF52540">
    <property type="entry name" value="P-loop containing nucleoside triphosphate hydrolases"/>
    <property type="match status" value="1"/>
</dbReference>
<dbReference type="Pfam" id="PF05188">
    <property type="entry name" value="MutS_II"/>
    <property type="match status" value="1"/>
</dbReference>
<evidence type="ECO:0000256" key="2">
    <source>
        <dbReference type="ARBA" id="ARBA00021982"/>
    </source>
</evidence>
<evidence type="ECO:0000259" key="11">
    <source>
        <dbReference type="PROSITE" id="PS00486"/>
    </source>
</evidence>
<evidence type="ECO:0000256" key="6">
    <source>
        <dbReference type="ARBA" id="ARBA00023125"/>
    </source>
</evidence>
<dbReference type="Gene3D" id="6.10.140.430">
    <property type="match status" value="1"/>
</dbReference>
<dbReference type="PANTHER" id="PTHR11361:SF34">
    <property type="entry name" value="DNA MISMATCH REPAIR PROTEIN MSH1, MITOCHONDRIAL"/>
    <property type="match status" value="1"/>
</dbReference>
<evidence type="ECO:0000313" key="13">
    <source>
        <dbReference type="Proteomes" id="UP001176960"/>
    </source>
</evidence>
<evidence type="ECO:0000256" key="9">
    <source>
        <dbReference type="NCBIfam" id="TIGR01070"/>
    </source>
</evidence>
<dbReference type="SUPFAM" id="SSF48334">
    <property type="entry name" value="DNA repair protein MutS, domain III"/>
    <property type="match status" value="1"/>
</dbReference>
<dbReference type="AlphaFoldDB" id="A0AA35VBE7"/>
<proteinExistence type="inferred from homology"/>
<dbReference type="GO" id="GO:0030983">
    <property type="term" value="F:mismatched DNA binding"/>
    <property type="evidence" value="ECO:0007669"/>
    <property type="project" value="InterPro"/>
</dbReference>
<evidence type="ECO:0000256" key="10">
    <source>
        <dbReference type="RuleBase" id="RU003756"/>
    </source>
</evidence>
<dbReference type="EMBL" id="CATKSH010000011">
    <property type="protein sequence ID" value="CAI9121187.1"/>
    <property type="molecule type" value="Genomic_DNA"/>
</dbReference>
<dbReference type="PANTHER" id="PTHR11361">
    <property type="entry name" value="DNA MISMATCH REPAIR PROTEIN MUTS FAMILY MEMBER"/>
    <property type="match status" value="1"/>
</dbReference>
<dbReference type="Gene3D" id="3.40.50.300">
    <property type="entry name" value="P-loop containing nucleotide triphosphate hydrolases"/>
    <property type="match status" value="1"/>
</dbReference>
<dbReference type="InterPro" id="IPR036187">
    <property type="entry name" value="DNA_mismatch_repair_MutS_sf"/>
</dbReference>
<keyword evidence="13" id="KW-1185">Reference proteome</keyword>
<evidence type="ECO:0000256" key="8">
    <source>
        <dbReference type="ARBA" id="ARBA00024647"/>
    </source>
</evidence>
<dbReference type="Gene3D" id="3.30.420.110">
    <property type="entry name" value="MutS, connector domain"/>
    <property type="match status" value="1"/>
</dbReference>
<accession>A0AA35VBE7</accession>
<dbReference type="Pfam" id="PF01624">
    <property type="entry name" value="MutS_I"/>
    <property type="match status" value="1"/>
</dbReference>
<dbReference type="InterPro" id="IPR036678">
    <property type="entry name" value="MutS_con_dom_sf"/>
</dbReference>
<dbReference type="Pfam" id="PF05192">
    <property type="entry name" value="MutS_III"/>
    <property type="match status" value="1"/>
</dbReference>
<dbReference type="InterPro" id="IPR005748">
    <property type="entry name" value="DNA_mismatch_repair_MutS"/>
</dbReference>
<keyword evidence="3 10" id="KW-0547">Nucleotide-binding</keyword>
<dbReference type="InterPro" id="IPR017261">
    <property type="entry name" value="DNA_mismatch_repair_MutS/MSH"/>
</dbReference>
<dbReference type="SUPFAM" id="SSF53150">
    <property type="entry name" value="DNA repair protein MutS, domain II"/>
    <property type="match status" value="1"/>
</dbReference>
<evidence type="ECO:0000256" key="3">
    <source>
        <dbReference type="ARBA" id="ARBA00022741"/>
    </source>
</evidence>
<dbReference type="InterPro" id="IPR000432">
    <property type="entry name" value="DNA_mismatch_repair_MutS_C"/>
</dbReference>
<dbReference type="GO" id="GO:0006298">
    <property type="term" value="P:mismatch repair"/>
    <property type="evidence" value="ECO:0007669"/>
    <property type="project" value="UniProtKB-UniRule"/>
</dbReference>
<comment type="similarity">
    <text evidence="1 10">Belongs to the DNA mismatch repair MutS family.</text>
</comment>
<dbReference type="RefSeq" id="WP_289841414.1">
    <property type="nucleotide sequence ID" value="NZ_CATKSH010000011.1"/>
</dbReference>
<keyword evidence="4 10" id="KW-0227">DNA damage</keyword>
<dbReference type="InterPro" id="IPR007860">
    <property type="entry name" value="DNA_mmatch_repair_MutS_con_dom"/>
</dbReference>
<dbReference type="Gene3D" id="1.10.1420.10">
    <property type="match status" value="2"/>
</dbReference>
<keyword evidence="7 10" id="KW-0234">DNA repair</keyword>
<dbReference type="NCBIfam" id="NF003810">
    <property type="entry name" value="PRK05399.1"/>
    <property type="match status" value="1"/>
</dbReference>
<dbReference type="SMART" id="SM00533">
    <property type="entry name" value="MUTSd"/>
    <property type="match status" value="1"/>
</dbReference>
<dbReference type="Pfam" id="PF00488">
    <property type="entry name" value="MutS_V"/>
    <property type="match status" value="1"/>
</dbReference>
<dbReference type="InterPro" id="IPR027417">
    <property type="entry name" value="P-loop_NTPase"/>
</dbReference>
<reference evidence="12" key="1">
    <citation type="submission" date="2023-03" db="EMBL/GenBank/DDBJ databases">
        <authorList>
            <person name="Cleenwerck I."/>
        </authorList>
    </citation>
    <scope>NUCLEOTIDE SEQUENCE</scope>
    <source>
        <strain evidence="12">LMG 32879</strain>
    </source>
</reference>